<feature type="domain" description="TCP" evidence="7">
    <location>
        <begin position="112"/>
        <end position="166"/>
    </location>
</feature>
<evidence type="ECO:0000256" key="4">
    <source>
        <dbReference type="ARBA" id="ARBA00023163"/>
    </source>
</evidence>
<dbReference type="PANTHER" id="PTHR31072">
    <property type="entry name" value="TRANSCRIPTION FACTOR TCP4-RELATED"/>
    <property type="match status" value="1"/>
</dbReference>
<comment type="subcellular location">
    <subcellularLocation>
        <location evidence="1">Nucleus</location>
    </subcellularLocation>
</comment>
<dbReference type="AlphaFoldDB" id="A0AAV1RF84"/>
<dbReference type="GO" id="GO:0005634">
    <property type="term" value="C:nucleus"/>
    <property type="evidence" value="ECO:0007669"/>
    <property type="project" value="UniProtKB-SubCell"/>
</dbReference>
<feature type="region of interest" description="Disordered" evidence="6">
    <location>
        <begin position="96"/>
        <end position="121"/>
    </location>
</feature>
<evidence type="ECO:0000256" key="1">
    <source>
        <dbReference type="ARBA" id="ARBA00004123"/>
    </source>
</evidence>
<feature type="region of interest" description="Disordered" evidence="6">
    <location>
        <begin position="1"/>
        <end position="47"/>
    </location>
</feature>
<proteinExistence type="predicted"/>
<keyword evidence="3" id="KW-0238">DNA-binding</keyword>
<keyword evidence="9" id="KW-1185">Reference proteome</keyword>
<reference evidence="8 9" key="1">
    <citation type="submission" date="2024-01" db="EMBL/GenBank/DDBJ databases">
        <authorList>
            <person name="Waweru B."/>
        </authorList>
    </citation>
    <scope>NUCLEOTIDE SEQUENCE [LARGE SCALE GENOMIC DNA]</scope>
</reference>
<evidence type="ECO:0000313" key="9">
    <source>
        <dbReference type="Proteomes" id="UP001314170"/>
    </source>
</evidence>
<dbReference type="GO" id="GO:0003700">
    <property type="term" value="F:DNA-binding transcription factor activity"/>
    <property type="evidence" value="ECO:0007669"/>
    <property type="project" value="InterPro"/>
</dbReference>
<feature type="compositionally biased region" description="Gly residues" evidence="6">
    <location>
        <begin position="375"/>
        <end position="384"/>
    </location>
</feature>
<evidence type="ECO:0000313" key="8">
    <source>
        <dbReference type="EMBL" id="CAK7335429.1"/>
    </source>
</evidence>
<evidence type="ECO:0000256" key="6">
    <source>
        <dbReference type="SAM" id="MobiDB-lite"/>
    </source>
</evidence>
<dbReference type="PROSITE" id="PS51369">
    <property type="entry name" value="TCP"/>
    <property type="match status" value="1"/>
</dbReference>
<dbReference type="InterPro" id="IPR005333">
    <property type="entry name" value="Transcription_factor_TCP"/>
</dbReference>
<dbReference type="GO" id="GO:0043565">
    <property type="term" value="F:sequence-specific DNA binding"/>
    <property type="evidence" value="ECO:0007669"/>
    <property type="project" value="TreeGrafter"/>
</dbReference>
<name>A0AAV1RF84_9ROSI</name>
<evidence type="ECO:0000256" key="5">
    <source>
        <dbReference type="ARBA" id="ARBA00023242"/>
    </source>
</evidence>
<evidence type="ECO:0000259" key="7">
    <source>
        <dbReference type="PROSITE" id="PS51369"/>
    </source>
</evidence>
<keyword evidence="5" id="KW-0539">Nucleus</keyword>
<protein>
    <recommendedName>
        <fullName evidence="7">TCP domain-containing protein</fullName>
    </recommendedName>
</protein>
<dbReference type="InterPro" id="IPR017887">
    <property type="entry name" value="TF_TCP_subgr"/>
</dbReference>
<gene>
    <name evidence="8" type="ORF">DCAF_LOCUS10421</name>
</gene>
<comment type="caution">
    <text evidence="8">The sequence shown here is derived from an EMBL/GenBank/DDBJ whole genome shotgun (WGS) entry which is preliminary data.</text>
</comment>
<feature type="compositionally biased region" description="Low complexity" evidence="6">
    <location>
        <begin position="96"/>
        <end position="109"/>
    </location>
</feature>
<organism evidence="8 9">
    <name type="scientific">Dovyalis caffra</name>
    <dbReference type="NCBI Taxonomy" id="77055"/>
    <lineage>
        <taxon>Eukaryota</taxon>
        <taxon>Viridiplantae</taxon>
        <taxon>Streptophyta</taxon>
        <taxon>Embryophyta</taxon>
        <taxon>Tracheophyta</taxon>
        <taxon>Spermatophyta</taxon>
        <taxon>Magnoliopsida</taxon>
        <taxon>eudicotyledons</taxon>
        <taxon>Gunneridae</taxon>
        <taxon>Pentapetalae</taxon>
        <taxon>rosids</taxon>
        <taxon>fabids</taxon>
        <taxon>Malpighiales</taxon>
        <taxon>Salicaceae</taxon>
        <taxon>Flacourtieae</taxon>
        <taxon>Dovyalis</taxon>
    </lineage>
</organism>
<dbReference type="PANTHER" id="PTHR31072:SF15">
    <property type="entry name" value="TRANSCRIPTION FACTOR TCP19-LIKE"/>
    <property type="match status" value="1"/>
</dbReference>
<accession>A0AAV1RF84</accession>
<evidence type="ECO:0000256" key="2">
    <source>
        <dbReference type="ARBA" id="ARBA00023015"/>
    </source>
</evidence>
<keyword evidence="4" id="KW-0804">Transcription</keyword>
<sequence>MTSFQEHEMDPDDEGGTSDLSTSAGDPEDNRNNNSSSNNGCLKISTIDETEALQVMPLKEEPIDSDPSSRPDQATHPKGVVPLARQMQMQMPMSIPMPVPVTTTATTRRSSTKDRHTKVEGRGRRIRIPATCAARIFQLTRELGHKSDGETVRWLLEHAEQAIIEATGTGTVPAIAVSVDGTLKIPTAFSSNSESLTETPKKRKRPSNSEFCDISEAAAVSISQTSGLAPVTPTAPTAATATPQGLVPVLAVGNTGMMVPANAFWMIPQAAAAGTPTTAPAFAAAAAVPANQQIWALSPSLTPVFNVAAGRPISPFVASTNGGNQTGVNIAAASVVNIPSGVEFRAPSSVVTSTSVGAKVAKKSTMAPSVSSSSGSGGGSGKNNGGKAQMLRDFSLEIYDKQELQLMGHPGSNQQQ</sequence>
<keyword evidence="2" id="KW-0805">Transcription regulation</keyword>
<dbReference type="Pfam" id="PF03634">
    <property type="entry name" value="TCP"/>
    <property type="match status" value="1"/>
</dbReference>
<dbReference type="Proteomes" id="UP001314170">
    <property type="component" value="Unassembled WGS sequence"/>
</dbReference>
<feature type="compositionally biased region" description="Basic and acidic residues" evidence="6">
    <location>
        <begin position="111"/>
        <end position="121"/>
    </location>
</feature>
<dbReference type="EMBL" id="CAWUPB010000994">
    <property type="protein sequence ID" value="CAK7335429.1"/>
    <property type="molecule type" value="Genomic_DNA"/>
</dbReference>
<feature type="region of interest" description="Disordered" evidence="6">
    <location>
        <begin position="362"/>
        <end position="387"/>
    </location>
</feature>
<evidence type="ECO:0000256" key="3">
    <source>
        <dbReference type="ARBA" id="ARBA00023125"/>
    </source>
</evidence>